<reference evidence="1 2" key="1">
    <citation type="journal article" date="2014" name="Mol. Plant">
        <title>Chromosome Scale Genome Assembly and Transcriptome Profiling of Nannochloropsis gaditana in Nitrogen Depletion.</title>
        <authorList>
            <person name="Corteggiani Carpinelli E."/>
            <person name="Telatin A."/>
            <person name="Vitulo N."/>
            <person name="Forcato C."/>
            <person name="D'Angelo M."/>
            <person name="Schiavon R."/>
            <person name="Vezzi A."/>
            <person name="Giacometti G.M."/>
            <person name="Morosinotto T."/>
            <person name="Valle G."/>
        </authorList>
    </citation>
    <scope>NUCLEOTIDE SEQUENCE [LARGE SCALE GENOMIC DNA]</scope>
    <source>
        <strain evidence="1 2">B-31</strain>
    </source>
</reference>
<name>W7TJT9_9STRA</name>
<comment type="caution">
    <text evidence="1">The sequence shown here is derived from an EMBL/GenBank/DDBJ whole genome shotgun (WGS) entry which is preliminary data.</text>
</comment>
<dbReference type="AlphaFoldDB" id="W7TJT9"/>
<evidence type="ECO:0000313" key="2">
    <source>
        <dbReference type="Proteomes" id="UP000019335"/>
    </source>
</evidence>
<keyword evidence="2" id="KW-1185">Reference proteome</keyword>
<sequence>MERAEHNRMKAVNMTLEVYSIPGRGCEDVFIFWPHLLLIEPSSKENNALSLFLKSTIKSYEAYSTGYLILSVHFFYTGGLLTWSPIVTAIILTMKGANWNNQGSRAARLSATASSVSQHYAMCGNDGKEDKGTEQGRERIGREESIRLKLAAHTLIVFFLHHYADFRGENTSPKSKQA</sequence>
<organism evidence="1 2">
    <name type="scientific">Nannochloropsis gaditana</name>
    <dbReference type="NCBI Taxonomy" id="72520"/>
    <lineage>
        <taxon>Eukaryota</taxon>
        <taxon>Sar</taxon>
        <taxon>Stramenopiles</taxon>
        <taxon>Ochrophyta</taxon>
        <taxon>Eustigmatophyceae</taxon>
        <taxon>Eustigmatales</taxon>
        <taxon>Monodopsidaceae</taxon>
        <taxon>Nannochloropsis</taxon>
    </lineage>
</organism>
<accession>W7TJT9</accession>
<dbReference type="Proteomes" id="UP000019335">
    <property type="component" value="Unassembled WGS sequence"/>
</dbReference>
<dbReference type="EMBL" id="AZIL01002924">
    <property type="protein sequence ID" value="EWM20621.1"/>
    <property type="molecule type" value="Genomic_DNA"/>
</dbReference>
<evidence type="ECO:0000313" key="1">
    <source>
        <dbReference type="EMBL" id="EWM20621.1"/>
    </source>
</evidence>
<protein>
    <submittedName>
        <fullName evidence="1">Uncharacterized protein</fullName>
    </submittedName>
</protein>
<proteinExistence type="predicted"/>
<gene>
    <name evidence="1" type="ORF">Naga_100534g2</name>
</gene>